<dbReference type="OrthoDB" id="9773456at2"/>
<keyword evidence="3 4" id="KW-0408">Iron</keyword>
<keyword evidence="1 4" id="KW-0349">Heme</keyword>
<accession>A0A2U3LDL0</accession>
<evidence type="ECO:0000256" key="1">
    <source>
        <dbReference type="ARBA" id="ARBA00022617"/>
    </source>
</evidence>
<dbReference type="AlphaFoldDB" id="A0A2U3LDL0"/>
<dbReference type="PANTHER" id="PTHR40394">
    <property type="entry name" value="LIPOPROTEIN-RELATED"/>
    <property type="match status" value="1"/>
</dbReference>
<dbReference type="Pfam" id="PF13442">
    <property type="entry name" value="Cytochrome_CBB3"/>
    <property type="match status" value="1"/>
</dbReference>
<keyword evidence="2 4" id="KW-0479">Metal-binding</keyword>
<dbReference type="PANTHER" id="PTHR40394:SF2">
    <property type="entry name" value="QUINOL:CYTOCHROME C OXIDOREDUCTASE MEMBRANE PROTEIN"/>
    <property type="match status" value="1"/>
</dbReference>
<evidence type="ECO:0000256" key="3">
    <source>
        <dbReference type="ARBA" id="ARBA00023004"/>
    </source>
</evidence>
<feature type="domain" description="Cytochrome c" evidence="6">
    <location>
        <begin position="126"/>
        <end position="212"/>
    </location>
</feature>
<feature type="region of interest" description="Disordered" evidence="5">
    <location>
        <begin position="224"/>
        <end position="261"/>
    </location>
</feature>
<evidence type="ECO:0000256" key="5">
    <source>
        <dbReference type="SAM" id="MobiDB-lite"/>
    </source>
</evidence>
<dbReference type="GO" id="GO:0046872">
    <property type="term" value="F:metal ion binding"/>
    <property type="evidence" value="ECO:0007669"/>
    <property type="project" value="UniProtKB-KW"/>
</dbReference>
<dbReference type="SUPFAM" id="SSF46626">
    <property type="entry name" value="Cytochrome c"/>
    <property type="match status" value="1"/>
</dbReference>
<evidence type="ECO:0000313" key="8">
    <source>
        <dbReference type="Proteomes" id="UP000238701"/>
    </source>
</evidence>
<dbReference type="Gene3D" id="1.10.760.10">
    <property type="entry name" value="Cytochrome c-like domain"/>
    <property type="match status" value="1"/>
</dbReference>
<dbReference type="EMBL" id="OMOD01000197">
    <property type="protein sequence ID" value="SPF50014.1"/>
    <property type="molecule type" value="Genomic_DNA"/>
</dbReference>
<protein>
    <submittedName>
        <fullName evidence="7">Quinol:cytochrome c oxidoreductase monoheme cytochrome subunit</fullName>
    </submittedName>
</protein>
<name>A0A2U3LDL0_9BACT</name>
<evidence type="ECO:0000256" key="4">
    <source>
        <dbReference type="PROSITE-ProRule" id="PRU00433"/>
    </source>
</evidence>
<evidence type="ECO:0000256" key="2">
    <source>
        <dbReference type="ARBA" id="ARBA00022723"/>
    </source>
</evidence>
<dbReference type="Proteomes" id="UP000238701">
    <property type="component" value="Unassembled WGS sequence"/>
</dbReference>
<evidence type="ECO:0000313" key="7">
    <source>
        <dbReference type="EMBL" id="SPF50014.1"/>
    </source>
</evidence>
<evidence type="ECO:0000259" key="6">
    <source>
        <dbReference type="PROSITE" id="PS51007"/>
    </source>
</evidence>
<dbReference type="InterPro" id="IPR036909">
    <property type="entry name" value="Cyt_c-like_dom_sf"/>
</dbReference>
<dbReference type="PROSITE" id="PS51007">
    <property type="entry name" value="CYTC"/>
    <property type="match status" value="1"/>
</dbReference>
<dbReference type="GO" id="GO:0020037">
    <property type="term" value="F:heme binding"/>
    <property type="evidence" value="ECO:0007669"/>
    <property type="project" value="InterPro"/>
</dbReference>
<dbReference type="GO" id="GO:0009055">
    <property type="term" value="F:electron transfer activity"/>
    <property type="evidence" value="ECO:0007669"/>
    <property type="project" value="InterPro"/>
</dbReference>
<gene>
    <name evidence="7" type="primary">actE</name>
    <name evidence="7" type="ORF">SBA1_980017</name>
</gene>
<organism evidence="7 8">
    <name type="scientific">Candidatus Sulfotelmatobacter kueseliae</name>
    <dbReference type="NCBI Taxonomy" id="2042962"/>
    <lineage>
        <taxon>Bacteria</taxon>
        <taxon>Pseudomonadati</taxon>
        <taxon>Acidobacteriota</taxon>
        <taxon>Terriglobia</taxon>
        <taxon>Terriglobales</taxon>
        <taxon>Candidatus Korobacteraceae</taxon>
        <taxon>Candidatus Sulfotelmatobacter</taxon>
    </lineage>
</organism>
<sequence length="261" mass="28364">MKHFRKLNLGSGSAHVGTGHVGTGAFARPVGICRSPERSRGGSSTAVSFAALLVLLALTTACRIDMHEQPRQNPLSRSDFYSDQRSARPPVEGTVARGDLRADTYFYTGKIGNNPGDVMPFPITKEVLNRGHERFNIFCAPCHSRLGDGNGIVPSRGFARKPPSFHIERLEKAPVGYFYDVITNGFGIMPDYASQIPPQDRWDIVAYIRALQLSQNATMADVPAGQKIPSAPPRFAEPGSGATLPVLAPESESDTQKEEEK</sequence>
<reference evidence="8" key="1">
    <citation type="submission" date="2018-02" db="EMBL/GenBank/DDBJ databases">
        <authorList>
            <person name="Hausmann B."/>
        </authorList>
    </citation>
    <scope>NUCLEOTIDE SEQUENCE [LARGE SCALE GENOMIC DNA]</scope>
    <source>
        <strain evidence="8">Peat soil MAG SbA1</strain>
    </source>
</reference>
<feature type="region of interest" description="Disordered" evidence="5">
    <location>
        <begin position="69"/>
        <end position="91"/>
    </location>
</feature>
<dbReference type="InterPro" id="IPR009056">
    <property type="entry name" value="Cyt_c-like_dom"/>
</dbReference>
<proteinExistence type="predicted"/>